<dbReference type="CDD" id="cd00009">
    <property type="entry name" value="AAA"/>
    <property type="match status" value="1"/>
</dbReference>
<dbReference type="Gene3D" id="1.10.8.60">
    <property type="match status" value="1"/>
</dbReference>
<dbReference type="SUPFAM" id="SSF46689">
    <property type="entry name" value="Homeodomain-like"/>
    <property type="match status" value="1"/>
</dbReference>
<dbReference type="GO" id="GO:0000160">
    <property type="term" value="P:phosphorelay signal transduction system"/>
    <property type="evidence" value="ECO:0007669"/>
    <property type="project" value="InterPro"/>
</dbReference>
<dbReference type="InterPro" id="IPR002078">
    <property type="entry name" value="Sigma_54_int"/>
</dbReference>
<dbReference type="Proteomes" id="UP000288178">
    <property type="component" value="Unassembled WGS sequence"/>
</dbReference>
<evidence type="ECO:0000256" key="4">
    <source>
        <dbReference type="ARBA" id="ARBA00023163"/>
    </source>
</evidence>
<proteinExistence type="predicted"/>
<evidence type="ECO:0000256" key="1">
    <source>
        <dbReference type="ARBA" id="ARBA00022741"/>
    </source>
</evidence>
<dbReference type="SUPFAM" id="SSF52172">
    <property type="entry name" value="CheY-like"/>
    <property type="match status" value="1"/>
</dbReference>
<name>A0A3S2U6X4_9BURK</name>
<dbReference type="PANTHER" id="PTHR32071:SF57">
    <property type="entry name" value="C4-DICARBOXYLATE TRANSPORT TRANSCRIPTIONAL REGULATORY PROTEIN DCTD"/>
    <property type="match status" value="1"/>
</dbReference>
<feature type="domain" description="Response regulatory" evidence="7">
    <location>
        <begin position="3"/>
        <end position="116"/>
    </location>
</feature>
<keyword evidence="2" id="KW-0067">ATP-binding</keyword>
<evidence type="ECO:0000256" key="3">
    <source>
        <dbReference type="ARBA" id="ARBA00023015"/>
    </source>
</evidence>
<dbReference type="InterPro" id="IPR003593">
    <property type="entry name" value="AAA+_ATPase"/>
</dbReference>
<dbReference type="InterPro" id="IPR025943">
    <property type="entry name" value="Sigma_54_int_dom_ATP-bd_2"/>
</dbReference>
<protein>
    <submittedName>
        <fullName evidence="8">Sigma-54-dependent Fis family transcriptional regulator</fullName>
    </submittedName>
</protein>
<gene>
    <name evidence="8" type="ORF">ENE75_18095</name>
</gene>
<dbReference type="InterPro" id="IPR002197">
    <property type="entry name" value="HTH_Fis"/>
</dbReference>
<dbReference type="Gene3D" id="3.40.50.300">
    <property type="entry name" value="P-loop containing nucleotide triphosphate hydrolases"/>
    <property type="match status" value="1"/>
</dbReference>
<dbReference type="InterPro" id="IPR058031">
    <property type="entry name" value="AAA_lid_NorR"/>
</dbReference>
<dbReference type="InterPro" id="IPR027417">
    <property type="entry name" value="P-loop_NTPase"/>
</dbReference>
<keyword evidence="4" id="KW-0804">Transcription</keyword>
<dbReference type="InterPro" id="IPR009057">
    <property type="entry name" value="Homeodomain-like_sf"/>
</dbReference>
<feature type="domain" description="Sigma-54 factor interaction" evidence="6">
    <location>
        <begin position="127"/>
        <end position="356"/>
    </location>
</feature>
<dbReference type="PROSITE" id="PS50045">
    <property type="entry name" value="SIGMA54_INTERACT_4"/>
    <property type="match status" value="1"/>
</dbReference>
<dbReference type="InterPro" id="IPR011006">
    <property type="entry name" value="CheY-like_superfamily"/>
</dbReference>
<dbReference type="RefSeq" id="WP_128199745.1">
    <property type="nucleotide sequence ID" value="NZ_SACT01000007.1"/>
</dbReference>
<evidence type="ECO:0000256" key="2">
    <source>
        <dbReference type="ARBA" id="ARBA00022840"/>
    </source>
</evidence>
<dbReference type="Pfam" id="PF02954">
    <property type="entry name" value="HTH_8"/>
    <property type="match status" value="1"/>
</dbReference>
<dbReference type="Pfam" id="PF00072">
    <property type="entry name" value="Response_reg"/>
    <property type="match status" value="1"/>
</dbReference>
<dbReference type="Gene3D" id="1.10.10.60">
    <property type="entry name" value="Homeodomain-like"/>
    <property type="match status" value="1"/>
</dbReference>
<dbReference type="AlphaFoldDB" id="A0A3S2U6X4"/>
<dbReference type="GO" id="GO:0006355">
    <property type="term" value="P:regulation of DNA-templated transcription"/>
    <property type="evidence" value="ECO:0007669"/>
    <property type="project" value="InterPro"/>
</dbReference>
<keyword evidence="3" id="KW-0805">Transcription regulation</keyword>
<feature type="modified residue" description="4-aspartylphosphate" evidence="5">
    <location>
        <position position="51"/>
    </location>
</feature>
<accession>A0A3S2U6X4</accession>
<dbReference type="OrthoDB" id="9761705at2"/>
<comment type="caution">
    <text evidence="8">The sequence shown here is derived from an EMBL/GenBank/DDBJ whole genome shotgun (WGS) entry which is preliminary data.</text>
</comment>
<dbReference type="Pfam" id="PF25601">
    <property type="entry name" value="AAA_lid_14"/>
    <property type="match status" value="1"/>
</dbReference>
<dbReference type="FunFam" id="3.40.50.300:FF:000006">
    <property type="entry name" value="DNA-binding transcriptional regulator NtrC"/>
    <property type="match status" value="1"/>
</dbReference>
<evidence type="ECO:0000313" key="9">
    <source>
        <dbReference type="Proteomes" id="UP000288178"/>
    </source>
</evidence>
<dbReference type="SMART" id="SM00448">
    <property type="entry name" value="REC"/>
    <property type="match status" value="1"/>
</dbReference>
<reference evidence="8 9" key="1">
    <citation type="submission" date="2019-01" db="EMBL/GenBank/DDBJ databases">
        <authorList>
            <person name="Chen W.-M."/>
        </authorList>
    </citation>
    <scope>NUCLEOTIDE SEQUENCE [LARGE SCALE GENOMIC DNA]</scope>
    <source>
        <strain evidence="8 9">ICH-3</strain>
    </source>
</reference>
<dbReference type="InterPro" id="IPR001789">
    <property type="entry name" value="Sig_transdc_resp-reg_receiver"/>
</dbReference>
<keyword evidence="9" id="KW-1185">Reference proteome</keyword>
<evidence type="ECO:0000313" key="8">
    <source>
        <dbReference type="EMBL" id="RVT49573.1"/>
    </source>
</evidence>
<dbReference type="Gene3D" id="3.40.50.2300">
    <property type="match status" value="1"/>
</dbReference>
<evidence type="ECO:0000259" key="6">
    <source>
        <dbReference type="PROSITE" id="PS50045"/>
    </source>
</evidence>
<dbReference type="SUPFAM" id="SSF52540">
    <property type="entry name" value="P-loop containing nucleoside triphosphate hydrolases"/>
    <property type="match status" value="1"/>
</dbReference>
<dbReference type="PANTHER" id="PTHR32071">
    <property type="entry name" value="TRANSCRIPTIONAL REGULATORY PROTEIN"/>
    <property type="match status" value="1"/>
</dbReference>
<dbReference type="EMBL" id="SACT01000007">
    <property type="protein sequence ID" value="RVT49573.1"/>
    <property type="molecule type" value="Genomic_DNA"/>
</dbReference>
<dbReference type="PRINTS" id="PR01590">
    <property type="entry name" value="HTHFIS"/>
</dbReference>
<dbReference type="Pfam" id="PF00158">
    <property type="entry name" value="Sigma54_activat"/>
    <property type="match status" value="1"/>
</dbReference>
<evidence type="ECO:0000259" key="7">
    <source>
        <dbReference type="PROSITE" id="PS50110"/>
    </source>
</evidence>
<organism evidence="8 9">
    <name type="scientific">Rubrivivax albus</name>
    <dbReference type="NCBI Taxonomy" id="2499835"/>
    <lineage>
        <taxon>Bacteria</taxon>
        <taxon>Pseudomonadati</taxon>
        <taxon>Pseudomonadota</taxon>
        <taxon>Betaproteobacteria</taxon>
        <taxon>Burkholderiales</taxon>
        <taxon>Sphaerotilaceae</taxon>
        <taxon>Rubrivivax</taxon>
    </lineage>
</organism>
<dbReference type="PROSITE" id="PS00676">
    <property type="entry name" value="SIGMA54_INTERACT_2"/>
    <property type="match status" value="1"/>
</dbReference>
<evidence type="ECO:0000256" key="5">
    <source>
        <dbReference type="PROSITE-ProRule" id="PRU00169"/>
    </source>
</evidence>
<dbReference type="GO" id="GO:0005524">
    <property type="term" value="F:ATP binding"/>
    <property type="evidence" value="ECO:0007669"/>
    <property type="project" value="UniProtKB-KW"/>
</dbReference>
<dbReference type="PROSITE" id="PS50110">
    <property type="entry name" value="RESPONSE_REGULATORY"/>
    <property type="match status" value="1"/>
</dbReference>
<keyword evidence="5" id="KW-0597">Phosphoprotein</keyword>
<dbReference type="GO" id="GO:0043565">
    <property type="term" value="F:sequence-specific DNA binding"/>
    <property type="evidence" value="ECO:0007669"/>
    <property type="project" value="InterPro"/>
</dbReference>
<sequence length="445" mass="49315">MKSLLLIEDDPIMGESLVQRFELEGFTVQWCRRLAEAAEALPAGFSAVISDVRLTDGLATQWFMELPTAQRELPWFFLTGYGSVNDAVATVRAGAREYLTKPFDIERLVAMVQEASSPATTVPEDSVLGISPAMRHAEALVRKVAKQRVPVLLTGESGVGKEVAAQLIHRLGERAGQGEFIAVNCAAVPETMMEAEFFGYEKNAFTGAARMHRGYLERADGGTLFLDEVGELTASMQAKLLRALQERSFFRLGSEKVTRSDFRIIAATNRDLHADMAAGTFREDLFYRLAVIRIGLPPLRERPEDIRWLTERMLQQIAVEQGRPMAMSEAFMRDVMARTWKGNARELRSFLEEAVVLSEAGILDVPDAAVTQRGASPVEGTSGAFAPLHAMVEEAERRHIRSALERTGGSVIKTSELLGISRKTLWEKMKKLKVDNEVRAEGRGT</sequence>
<keyword evidence="1" id="KW-0547">Nucleotide-binding</keyword>
<dbReference type="SMART" id="SM00382">
    <property type="entry name" value="AAA"/>
    <property type="match status" value="1"/>
</dbReference>